<reference evidence="1 2" key="1">
    <citation type="submission" date="2023-09" db="EMBL/GenBank/DDBJ databases">
        <title>Nesidiocoris tenuis whole genome shotgun sequence.</title>
        <authorList>
            <person name="Shibata T."/>
            <person name="Shimoda M."/>
            <person name="Kobayashi T."/>
            <person name="Uehara T."/>
        </authorList>
    </citation>
    <scope>NUCLEOTIDE SEQUENCE [LARGE SCALE GENOMIC DNA]</scope>
    <source>
        <strain evidence="1 2">Japan</strain>
    </source>
</reference>
<gene>
    <name evidence="1" type="ORF">NTJ_05437</name>
</gene>
<sequence length="172" mass="18873">MEDAGCAQFYTAGGIQDKSTFVKSLETEARRVDLERATGSSHNAAPRNVGSLEGLAAAYLEKELPFFTKRAMAQLRLAGDRFCRISWEGLTHKFSGTDACQVCNLESPDTLTHLITECAVFTAQRSRLLGRATLSVEQLAVVLQLEEPTGLLKFLRTALRLRLCAMSEGAIF</sequence>
<dbReference type="Proteomes" id="UP001307889">
    <property type="component" value="Chromosome 3"/>
</dbReference>
<evidence type="ECO:0000313" key="1">
    <source>
        <dbReference type="EMBL" id="BES92628.1"/>
    </source>
</evidence>
<dbReference type="EMBL" id="AP028911">
    <property type="protein sequence ID" value="BES92628.1"/>
    <property type="molecule type" value="Genomic_DNA"/>
</dbReference>
<evidence type="ECO:0008006" key="3">
    <source>
        <dbReference type="Google" id="ProtNLM"/>
    </source>
</evidence>
<keyword evidence="2" id="KW-1185">Reference proteome</keyword>
<organism evidence="1 2">
    <name type="scientific">Nesidiocoris tenuis</name>
    <dbReference type="NCBI Taxonomy" id="355587"/>
    <lineage>
        <taxon>Eukaryota</taxon>
        <taxon>Metazoa</taxon>
        <taxon>Ecdysozoa</taxon>
        <taxon>Arthropoda</taxon>
        <taxon>Hexapoda</taxon>
        <taxon>Insecta</taxon>
        <taxon>Pterygota</taxon>
        <taxon>Neoptera</taxon>
        <taxon>Paraneoptera</taxon>
        <taxon>Hemiptera</taxon>
        <taxon>Heteroptera</taxon>
        <taxon>Panheteroptera</taxon>
        <taxon>Cimicomorpha</taxon>
        <taxon>Miridae</taxon>
        <taxon>Dicyphina</taxon>
        <taxon>Nesidiocoris</taxon>
    </lineage>
</organism>
<evidence type="ECO:0000313" key="2">
    <source>
        <dbReference type="Proteomes" id="UP001307889"/>
    </source>
</evidence>
<name>A0ABN7AKP0_9HEMI</name>
<protein>
    <recommendedName>
        <fullName evidence="3">Reverse transcriptase zinc-binding domain-containing protein</fullName>
    </recommendedName>
</protein>
<proteinExistence type="predicted"/>
<accession>A0ABN7AKP0</accession>